<organism evidence="11 12">
    <name type="scientific">Bifidobacterium ramosum</name>
    <dbReference type="NCBI Taxonomy" id="1798158"/>
    <lineage>
        <taxon>Bacteria</taxon>
        <taxon>Bacillati</taxon>
        <taxon>Actinomycetota</taxon>
        <taxon>Actinomycetes</taxon>
        <taxon>Bifidobacteriales</taxon>
        <taxon>Bifidobacteriaceae</taxon>
        <taxon>Bifidobacterium</taxon>
    </lineage>
</organism>
<dbReference type="PANTHER" id="PTHR30591:SF1">
    <property type="entry name" value="RECBCD ENZYME SUBUNIT RECC"/>
    <property type="match status" value="1"/>
</dbReference>
<keyword evidence="3" id="KW-0227">DNA damage</keyword>
<dbReference type="EMBL" id="WHZX01000004">
    <property type="protein sequence ID" value="NEG71823.1"/>
    <property type="molecule type" value="Genomic_DNA"/>
</dbReference>
<evidence type="ECO:0000256" key="8">
    <source>
        <dbReference type="ARBA" id="ARBA00023125"/>
    </source>
</evidence>
<dbReference type="Proteomes" id="UP000469943">
    <property type="component" value="Unassembled WGS sequence"/>
</dbReference>
<evidence type="ECO:0000259" key="10">
    <source>
        <dbReference type="Pfam" id="PF12705"/>
    </source>
</evidence>
<keyword evidence="5" id="KW-0347">Helicase</keyword>
<sequence>MAQGGLMVLDILETTGDDDALDALITRATADMATSGADEAGDQAGERFILVTPARLRSYAERQVLEHLGAHPTGKPGVTLEVHSFTSMARSVIGNRYDGRYTKPVVSPFTLRAFLATRMRHDPQTFRTAGETFGSANQFAAQVTELLNAGIRPHDITGMPDADERMLALAKLLALVEDEFGNFTMPGANASVIVPWAEDHGDRLHVYLYGFEWMTADEMLATMALAKSADCVVCTEEGCRPDFVNTFAANAEHSAGESFDELPPLRRPTAGLTAYRALDECDEVRQAAALIELLHEQAAEDGEPFSYGDVLITARNLEPYQALLADEFAYHGIPVNMTSMATMADQPFAKLLLSLLDERLYGKVPDATVLSNVFRSHLLRGQYRVSNRDLDRVEDALYSYDPVKVWDCGSNSIAVNNTIARMHTLIAEAYPVFMENEHAETRTVRETLGGMIRFLVRIGANLSWTEIVADDAHAAESNDAHVRRGTSERLFSQTRIVWNLVMREFDELVDRFGDEPFNDFRPTFRANLETLLLEQPLHDQARASNAVDVIAFPTPMRPYRHVFVLGATESQLPAIPSEAGLLDESERLRLADSLARHGNTIAAVGLRSGIMQSKARREVLAFNRVTRYAQDLTAFCPGTAGGAAQALSPFVAALLVTDNTTDADERIATPTINDLPTTFDDLSHPLTLRTANNGNLDPGIMLDLFTRPSDPNDISSPRVLDTSVSAVQGFYANPFDTFLLRGLKLQPVKPFELDSATKGSFYHAVLERLIDVKIAAQHCGDNLSALPTIYRNGNVLKSDTELIDLLAQLDFQPEPIAGSPLTTASLLEENPEFAILDCSHRMNAVHGQLKNTLRLFLQRLDLTVESWQTNLLDATAPAPKAGTRSKNTDQVIAVHDTPLFTEKQFGDIHGTRADWPAVTSRISGAKDGLPVNVTVQVRGKVDRIERIERNGLEGSLVIDYKSSPHTLFDANNKTELGTLVYYGHELQLLNYARAIMASGEDLPPVMGMVFLPIQNTKDAYDIGKLPENGTASGERTRTIGDTGLELPSLTALNLTTAGTLVSPWERGKAASLPRFSLSPENLRLLVNYVRRMIDQACRAMLSGNMPVAPYRALKSDASEAGRDGLKYSDYRDVMALDLLDDRAWRMQSPVLLGQLVDAAKDVALPDLIGGTTVMTGKEEEQ</sequence>
<dbReference type="Gene3D" id="3.40.50.300">
    <property type="entry name" value="P-loop containing nucleotide triphosphate hydrolases"/>
    <property type="match status" value="1"/>
</dbReference>
<dbReference type="OrthoDB" id="9758506at2"/>
<dbReference type="AlphaFoldDB" id="A0A7K3TDR1"/>
<dbReference type="GO" id="GO:0006310">
    <property type="term" value="P:DNA recombination"/>
    <property type="evidence" value="ECO:0007669"/>
    <property type="project" value="TreeGrafter"/>
</dbReference>
<keyword evidence="9" id="KW-0234">DNA repair</keyword>
<dbReference type="PANTHER" id="PTHR30591">
    <property type="entry name" value="RECBCD ENZYME SUBUNIT RECC"/>
    <property type="match status" value="1"/>
</dbReference>
<evidence type="ECO:0000256" key="9">
    <source>
        <dbReference type="ARBA" id="ARBA00023204"/>
    </source>
</evidence>
<dbReference type="GO" id="GO:0006281">
    <property type="term" value="P:DNA repair"/>
    <property type="evidence" value="ECO:0007669"/>
    <property type="project" value="UniProtKB-KW"/>
</dbReference>
<dbReference type="GO" id="GO:0004386">
    <property type="term" value="F:helicase activity"/>
    <property type="evidence" value="ECO:0007669"/>
    <property type="project" value="UniProtKB-KW"/>
</dbReference>
<keyword evidence="2" id="KW-0547">Nucleotide-binding</keyword>
<reference evidence="11 12" key="1">
    <citation type="submission" date="2019-10" db="EMBL/GenBank/DDBJ databases">
        <title>Bifidobacterium from non-human primates.</title>
        <authorList>
            <person name="Modesto M."/>
        </authorList>
    </citation>
    <scope>NUCLEOTIDE SEQUENCE [LARGE SCALE GENOMIC DNA]</scope>
    <source>
        <strain evidence="11 12">TREM</strain>
    </source>
</reference>
<proteinExistence type="predicted"/>
<keyword evidence="4" id="KW-0378">Hydrolase</keyword>
<dbReference type="GO" id="GO:0004527">
    <property type="term" value="F:exonuclease activity"/>
    <property type="evidence" value="ECO:0007669"/>
    <property type="project" value="UniProtKB-KW"/>
</dbReference>
<keyword evidence="6" id="KW-0269">Exonuclease</keyword>
<evidence type="ECO:0000256" key="2">
    <source>
        <dbReference type="ARBA" id="ARBA00022741"/>
    </source>
</evidence>
<dbReference type="SUPFAM" id="SSF52540">
    <property type="entry name" value="P-loop containing nucleoside triphosphate hydrolases"/>
    <property type="match status" value="1"/>
</dbReference>
<gene>
    <name evidence="11" type="ORF">GFD24_06290</name>
</gene>
<evidence type="ECO:0000313" key="12">
    <source>
        <dbReference type="Proteomes" id="UP000469943"/>
    </source>
</evidence>
<evidence type="ECO:0000256" key="4">
    <source>
        <dbReference type="ARBA" id="ARBA00022801"/>
    </source>
</evidence>
<evidence type="ECO:0000256" key="1">
    <source>
        <dbReference type="ARBA" id="ARBA00022722"/>
    </source>
</evidence>
<keyword evidence="8" id="KW-0238">DNA-binding</keyword>
<protein>
    <recommendedName>
        <fullName evidence="10">PD-(D/E)XK endonuclease-like domain-containing protein</fullName>
    </recommendedName>
</protein>
<dbReference type="InterPro" id="IPR038726">
    <property type="entry name" value="PDDEXK_AddAB-type"/>
</dbReference>
<evidence type="ECO:0000256" key="3">
    <source>
        <dbReference type="ARBA" id="ARBA00022763"/>
    </source>
</evidence>
<evidence type="ECO:0000256" key="6">
    <source>
        <dbReference type="ARBA" id="ARBA00022839"/>
    </source>
</evidence>
<evidence type="ECO:0000256" key="7">
    <source>
        <dbReference type="ARBA" id="ARBA00022840"/>
    </source>
</evidence>
<dbReference type="GO" id="GO:0003677">
    <property type="term" value="F:DNA binding"/>
    <property type="evidence" value="ECO:0007669"/>
    <property type="project" value="UniProtKB-KW"/>
</dbReference>
<feature type="domain" description="PD-(D/E)XK endonuclease-like" evidence="10">
    <location>
        <begin position="904"/>
        <end position="1111"/>
    </location>
</feature>
<name>A0A7K3TDR1_9BIFI</name>
<evidence type="ECO:0000256" key="5">
    <source>
        <dbReference type="ARBA" id="ARBA00022806"/>
    </source>
</evidence>
<dbReference type="GO" id="GO:0005524">
    <property type="term" value="F:ATP binding"/>
    <property type="evidence" value="ECO:0007669"/>
    <property type="project" value="UniProtKB-KW"/>
</dbReference>
<accession>A0A7K3TDR1</accession>
<comment type="caution">
    <text evidence="11">The sequence shown here is derived from an EMBL/GenBank/DDBJ whole genome shotgun (WGS) entry which is preliminary data.</text>
</comment>
<dbReference type="InterPro" id="IPR027417">
    <property type="entry name" value="P-loop_NTPase"/>
</dbReference>
<dbReference type="Pfam" id="PF12705">
    <property type="entry name" value="PDDEXK_1"/>
    <property type="match status" value="1"/>
</dbReference>
<evidence type="ECO:0000313" key="11">
    <source>
        <dbReference type="EMBL" id="NEG71823.1"/>
    </source>
</evidence>
<keyword evidence="7" id="KW-0067">ATP-binding</keyword>
<keyword evidence="1" id="KW-0540">Nuclease</keyword>